<evidence type="ECO:0000313" key="2">
    <source>
        <dbReference type="Proteomes" id="UP000814140"/>
    </source>
</evidence>
<reference evidence="1" key="1">
    <citation type="submission" date="2021-03" db="EMBL/GenBank/DDBJ databases">
        <authorList>
            <consortium name="DOE Joint Genome Institute"/>
            <person name="Ahrendt S."/>
            <person name="Looney B.P."/>
            <person name="Miyauchi S."/>
            <person name="Morin E."/>
            <person name="Drula E."/>
            <person name="Courty P.E."/>
            <person name="Chicoki N."/>
            <person name="Fauchery L."/>
            <person name="Kohler A."/>
            <person name="Kuo A."/>
            <person name="Labutti K."/>
            <person name="Pangilinan J."/>
            <person name="Lipzen A."/>
            <person name="Riley R."/>
            <person name="Andreopoulos W."/>
            <person name="He G."/>
            <person name="Johnson J."/>
            <person name="Barry K.W."/>
            <person name="Grigoriev I.V."/>
            <person name="Nagy L."/>
            <person name="Hibbett D."/>
            <person name="Henrissat B."/>
            <person name="Matheny P.B."/>
            <person name="Labbe J."/>
            <person name="Martin F."/>
        </authorList>
    </citation>
    <scope>NUCLEOTIDE SEQUENCE</scope>
    <source>
        <strain evidence="1">HHB10654</strain>
    </source>
</reference>
<evidence type="ECO:0000313" key="1">
    <source>
        <dbReference type="EMBL" id="KAI0056199.1"/>
    </source>
</evidence>
<feature type="non-terminal residue" evidence="1">
    <location>
        <position position="228"/>
    </location>
</feature>
<organism evidence="1 2">
    <name type="scientific">Artomyces pyxidatus</name>
    <dbReference type="NCBI Taxonomy" id="48021"/>
    <lineage>
        <taxon>Eukaryota</taxon>
        <taxon>Fungi</taxon>
        <taxon>Dikarya</taxon>
        <taxon>Basidiomycota</taxon>
        <taxon>Agaricomycotina</taxon>
        <taxon>Agaricomycetes</taxon>
        <taxon>Russulales</taxon>
        <taxon>Auriscalpiaceae</taxon>
        <taxon>Artomyces</taxon>
    </lineage>
</organism>
<reference evidence="1" key="2">
    <citation type="journal article" date="2022" name="New Phytol.">
        <title>Evolutionary transition to the ectomycorrhizal habit in the genomes of a hyperdiverse lineage of mushroom-forming fungi.</title>
        <authorList>
            <person name="Looney B."/>
            <person name="Miyauchi S."/>
            <person name="Morin E."/>
            <person name="Drula E."/>
            <person name="Courty P.E."/>
            <person name="Kohler A."/>
            <person name="Kuo A."/>
            <person name="LaButti K."/>
            <person name="Pangilinan J."/>
            <person name="Lipzen A."/>
            <person name="Riley R."/>
            <person name="Andreopoulos W."/>
            <person name="He G."/>
            <person name="Johnson J."/>
            <person name="Nolan M."/>
            <person name="Tritt A."/>
            <person name="Barry K.W."/>
            <person name="Grigoriev I.V."/>
            <person name="Nagy L.G."/>
            <person name="Hibbett D."/>
            <person name="Henrissat B."/>
            <person name="Matheny P.B."/>
            <person name="Labbe J."/>
            <person name="Martin F.M."/>
        </authorList>
    </citation>
    <scope>NUCLEOTIDE SEQUENCE</scope>
    <source>
        <strain evidence="1">HHB10654</strain>
    </source>
</reference>
<sequence>MLPGESKDTVQLLIDPHDHQNVPRAVKLLEALASLENLDSSYLDPSALLILSTLRLLGEFWNSFLEPLINPALSLSDQLRFLSQFGHLSFALYHLHGSSFMSNQLYGDTQAFVKAVFVAVERQREIDDTLPFYLYQMGSDRLEEIFGEVRTQSHDRNCDILQLSERLSTSVDTVNVLNSYPQWNPGHRRLSYSGSEGVDHVNPLYFTGDLVVGSVFTGSVWEKGRADA</sequence>
<name>A0ACB8SI20_9AGAM</name>
<keyword evidence="2" id="KW-1185">Reference proteome</keyword>
<accession>A0ACB8SI20</accession>
<dbReference type="Proteomes" id="UP000814140">
    <property type="component" value="Unassembled WGS sequence"/>
</dbReference>
<dbReference type="EMBL" id="MU277269">
    <property type="protein sequence ID" value="KAI0056199.1"/>
    <property type="molecule type" value="Genomic_DNA"/>
</dbReference>
<comment type="caution">
    <text evidence="1">The sequence shown here is derived from an EMBL/GenBank/DDBJ whole genome shotgun (WGS) entry which is preliminary data.</text>
</comment>
<proteinExistence type="predicted"/>
<protein>
    <submittedName>
        <fullName evidence="1">Uncharacterized protein</fullName>
    </submittedName>
</protein>
<gene>
    <name evidence="1" type="ORF">BV25DRAFT_1814480</name>
</gene>